<comment type="catalytic activity">
    <reaction evidence="1">
        <text>ATP + protein L-histidine = ADP + protein N-phospho-L-histidine.</text>
        <dbReference type="EC" id="2.7.13.3"/>
    </reaction>
</comment>
<accession>A0ABS6BVL0</accession>
<reference evidence="8 9" key="1">
    <citation type="submission" date="2021-06" db="EMBL/GenBank/DDBJ databases">
        <title>Clostridia strains as spoilage organisms.</title>
        <authorList>
            <person name="Wambui J."/>
            <person name="Stephan R."/>
            <person name="Stevens M.J.A."/>
        </authorList>
    </citation>
    <scope>NUCLEOTIDE SEQUENCE [LARGE SCALE GENOMIC DNA]</scope>
    <source>
        <strain evidence="8 9">DSM 14204</strain>
    </source>
</reference>
<dbReference type="PANTHER" id="PTHR43711">
    <property type="entry name" value="TWO-COMPONENT HISTIDINE KINASE"/>
    <property type="match status" value="1"/>
</dbReference>
<sequence length="796" mass="91018">MTYNKYIKHSIFLISFIIFFLFLPSPVYAENTAQKNVLILNSYGDNRSITAGNQSIDWTGQITSAINSEFINSKKNIDVKIQYLDTGYNFEEGYSQIAYKLFKYKFRNTKFDVVITLDDNAFEFLQKYGDDLFPSTPVVFCGVYNFNKAMISKHPLFTGLSKSQDVQRTIDVGLKLHPSTKQIFIITNKNSRGIIAKNLIEDLVPLYKDKVKFLFCDEENITKLKEKVDNLPKDTIIYFDSSGTTKNNNGNDISIEETVNIIFKDINIPIYSTGYIQSNKQSVGGVVTYGNELGKEVGKIALKILNGTKVSDIPVTEDSSHRYVFNYDKLKQFSIDMKDLPKGSKIVNKPYNSYNMSKRQIIYVISIVIFIIIGAIIFVMININKRRHAERLLSESESLLNTLINSTTNIIYFKSAQGKFLDMNNAILTLLNIDKKDCKNRNIDELTNISVEAKDVLESWSNKDEEALKTGTVFRSEEVVQDERENINKIYDTLRIPLFNDDGTYKGLILLGFNITDYKDNEQNEKMIIELMNYDKLKTNFFSNISHELRTPLNLIFSVLQVVELKNSSVKEENKNIEKYTGIMKQNCYRLLRIIGNLIDITKIDSGHFFIQMQNNDIVNVVENIVSSIVDYVENKNISIVFDTEIEERVMAFDEEALERIILNLLSNSIKFTHSGGKIEVNIYNKLNSVVISVKDTGIGIPIEKQSSIFEKFIQVDKSLSRNREGSGIGLSLVKELVVIHNGTIELESTLDKGSEFRVEIPVKLLPEDEKLDESSIYTKANKEERIKIELSDIYD</sequence>
<dbReference type="Pfam" id="PF00512">
    <property type="entry name" value="HisKA"/>
    <property type="match status" value="1"/>
</dbReference>
<dbReference type="PROSITE" id="PS50109">
    <property type="entry name" value="HIS_KIN"/>
    <property type="match status" value="1"/>
</dbReference>
<dbReference type="InterPro" id="IPR003661">
    <property type="entry name" value="HisK_dim/P_dom"/>
</dbReference>
<dbReference type="CDD" id="cd00082">
    <property type="entry name" value="HisKA"/>
    <property type="match status" value="1"/>
</dbReference>
<dbReference type="PANTHER" id="PTHR43711:SF26">
    <property type="entry name" value="SENSOR HISTIDINE KINASE RCSC"/>
    <property type="match status" value="1"/>
</dbReference>
<dbReference type="InterPro" id="IPR003594">
    <property type="entry name" value="HATPase_dom"/>
</dbReference>
<evidence type="ECO:0000256" key="3">
    <source>
        <dbReference type="ARBA" id="ARBA00022679"/>
    </source>
</evidence>
<dbReference type="GO" id="GO:0016301">
    <property type="term" value="F:kinase activity"/>
    <property type="evidence" value="ECO:0007669"/>
    <property type="project" value="UniProtKB-KW"/>
</dbReference>
<dbReference type="InterPro" id="IPR005467">
    <property type="entry name" value="His_kinase_dom"/>
</dbReference>
<dbReference type="CDD" id="cd16922">
    <property type="entry name" value="HATPase_EvgS-ArcB-TorS-like"/>
    <property type="match status" value="1"/>
</dbReference>
<dbReference type="RefSeq" id="WP_216150475.1">
    <property type="nucleotide sequence ID" value="NZ_JAHLDV010000040.1"/>
</dbReference>
<keyword evidence="5" id="KW-0902">Two-component regulatory system</keyword>
<feature type="domain" description="Histidine kinase" evidence="7">
    <location>
        <begin position="544"/>
        <end position="765"/>
    </location>
</feature>
<dbReference type="InterPro" id="IPR050736">
    <property type="entry name" value="Sensor_HK_Regulatory"/>
</dbReference>
<evidence type="ECO:0000256" key="5">
    <source>
        <dbReference type="ARBA" id="ARBA00023012"/>
    </source>
</evidence>
<dbReference type="Pfam" id="PF02518">
    <property type="entry name" value="HATPase_c"/>
    <property type="match status" value="1"/>
</dbReference>
<feature type="transmembrane region" description="Helical" evidence="6">
    <location>
        <begin position="361"/>
        <end position="383"/>
    </location>
</feature>
<evidence type="ECO:0000256" key="4">
    <source>
        <dbReference type="ARBA" id="ARBA00022777"/>
    </source>
</evidence>
<dbReference type="Proteomes" id="UP000776252">
    <property type="component" value="Unassembled WGS sequence"/>
</dbReference>
<keyword evidence="6" id="KW-1133">Transmembrane helix</keyword>
<dbReference type="EC" id="2.7.13.3" evidence="2"/>
<dbReference type="Pfam" id="PF04392">
    <property type="entry name" value="ABC_sub_bind"/>
    <property type="match status" value="1"/>
</dbReference>
<keyword evidence="9" id="KW-1185">Reference proteome</keyword>
<comment type="caution">
    <text evidence="8">The sequence shown here is derived from an EMBL/GenBank/DDBJ whole genome shotgun (WGS) entry which is preliminary data.</text>
</comment>
<gene>
    <name evidence="8" type="ORF">KPL37_14430</name>
</gene>
<keyword evidence="6" id="KW-0812">Transmembrane</keyword>
<evidence type="ECO:0000256" key="1">
    <source>
        <dbReference type="ARBA" id="ARBA00000085"/>
    </source>
</evidence>
<dbReference type="EMBL" id="JAHLDV010000040">
    <property type="protein sequence ID" value="MBU3160938.1"/>
    <property type="molecule type" value="Genomic_DNA"/>
</dbReference>
<dbReference type="InterPro" id="IPR007487">
    <property type="entry name" value="ABC_transpt-TYRBP-like"/>
</dbReference>
<evidence type="ECO:0000259" key="7">
    <source>
        <dbReference type="PROSITE" id="PS50109"/>
    </source>
</evidence>
<evidence type="ECO:0000256" key="2">
    <source>
        <dbReference type="ARBA" id="ARBA00012438"/>
    </source>
</evidence>
<name>A0ABS6BVL0_9CLOT</name>
<keyword evidence="4 8" id="KW-0418">Kinase</keyword>
<evidence type="ECO:0000256" key="6">
    <source>
        <dbReference type="SAM" id="Phobius"/>
    </source>
</evidence>
<keyword evidence="6" id="KW-0472">Membrane</keyword>
<protein>
    <recommendedName>
        <fullName evidence="2">histidine kinase</fullName>
        <ecNumber evidence="2">2.7.13.3</ecNumber>
    </recommendedName>
</protein>
<evidence type="ECO:0000313" key="8">
    <source>
        <dbReference type="EMBL" id="MBU3160938.1"/>
    </source>
</evidence>
<proteinExistence type="predicted"/>
<dbReference type="SMART" id="SM00387">
    <property type="entry name" value="HATPase_c"/>
    <property type="match status" value="1"/>
</dbReference>
<dbReference type="SMART" id="SM00388">
    <property type="entry name" value="HisKA"/>
    <property type="match status" value="1"/>
</dbReference>
<organism evidence="8 9">
    <name type="scientific">Clostridium frigoris</name>
    <dbReference type="NCBI Taxonomy" id="205327"/>
    <lineage>
        <taxon>Bacteria</taxon>
        <taxon>Bacillati</taxon>
        <taxon>Bacillota</taxon>
        <taxon>Clostridia</taxon>
        <taxon>Eubacteriales</taxon>
        <taxon>Clostridiaceae</taxon>
        <taxon>Clostridium</taxon>
    </lineage>
</organism>
<evidence type="ECO:0000313" key="9">
    <source>
        <dbReference type="Proteomes" id="UP000776252"/>
    </source>
</evidence>
<keyword evidence="3" id="KW-0808">Transferase</keyword>